<feature type="domain" description="DUF4142" evidence="2">
    <location>
        <begin position="42"/>
        <end position="173"/>
    </location>
</feature>
<proteinExistence type="predicted"/>
<comment type="caution">
    <text evidence="3">The sequence shown here is derived from an EMBL/GenBank/DDBJ whole genome shotgun (WGS) entry which is preliminary data.</text>
</comment>
<dbReference type="InterPro" id="IPR025419">
    <property type="entry name" value="DUF4142"/>
</dbReference>
<gene>
    <name evidence="3" type="ORF">MQP27_37525</name>
</gene>
<sequence length="229" mass="23877">MGGALAATLGSLLYPAMLGAQKVSSAPERVIATPPTGPLTLADRDFVVKVRSAGLWEYPVGQMALKKRTTRAVKIAGEHLIAGDASLDAACRRTAGQLNITLPNQSSPQQQGFVSRMNAESGKQFDTDMATTLRATNGQTLSTIAAVRSTTRNSLIRALANLANSTVLDHITVIEKTGAVDFDQALLEETAQPALPAQETAPPPPVAGQPQVVLTPPAGNTVSTSPSTR</sequence>
<reference evidence="3" key="1">
    <citation type="submission" date="2022-03" db="EMBL/GenBank/DDBJ databases">
        <title>Streptomyces 7R015 and 7R016 isolated from Barleria lupulina in Thailand.</title>
        <authorList>
            <person name="Kanchanasin P."/>
            <person name="Phongsopitanun W."/>
            <person name="Tanasupawat S."/>
        </authorList>
    </citation>
    <scope>NUCLEOTIDE SEQUENCE</scope>
    <source>
        <strain evidence="3">7R015</strain>
    </source>
</reference>
<dbReference type="EMBL" id="JALDAY010000013">
    <property type="protein sequence ID" value="MCI3276788.1"/>
    <property type="molecule type" value="Genomic_DNA"/>
</dbReference>
<feature type="region of interest" description="Disordered" evidence="1">
    <location>
        <begin position="191"/>
        <end position="229"/>
    </location>
</feature>
<protein>
    <submittedName>
        <fullName evidence="3">DUF4142 domain-containing protein</fullName>
    </submittedName>
</protein>
<accession>A0ABS9YHR7</accession>
<evidence type="ECO:0000313" key="4">
    <source>
        <dbReference type="Proteomes" id="UP001165269"/>
    </source>
</evidence>
<name>A0ABS9YHR7_9ACTN</name>
<evidence type="ECO:0000259" key="2">
    <source>
        <dbReference type="Pfam" id="PF13628"/>
    </source>
</evidence>
<evidence type="ECO:0000313" key="3">
    <source>
        <dbReference type="EMBL" id="MCI3276788.1"/>
    </source>
</evidence>
<keyword evidence="4" id="KW-1185">Reference proteome</keyword>
<dbReference type="Proteomes" id="UP001165269">
    <property type="component" value="Unassembled WGS sequence"/>
</dbReference>
<evidence type="ECO:0000256" key="1">
    <source>
        <dbReference type="SAM" id="MobiDB-lite"/>
    </source>
</evidence>
<dbReference type="Pfam" id="PF13628">
    <property type="entry name" value="DUF4142"/>
    <property type="match status" value="1"/>
</dbReference>
<organism evidence="3 4">
    <name type="scientific">Streptomyces cylindrosporus</name>
    <dbReference type="NCBI Taxonomy" id="2927583"/>
    <lineage>
        <taxon>Bacteria</taxon>
        <taxon>Bacillati</taxon>
        <taxon>Actinomycetota</taxon>
        <taxon>Actinomycetes</taxon>
        <taxon>Kitasatosporales</taxon>
        <taxon>Streptomycetaceae</taxon>
        <taxon>Streptomyces</taxon>
    </lineage>
</organism>
<feature type="compositionally biased region" description="Polar residues" evidence="1">
    <location>
        <begin position="218"/>
        <end position="229"/>
    </location>
</feature>